<dbReference type="InterPro" id="IPR005312">
    <property type="entry name" value="DUF1759"/>
</dbReference>
<dbReference type="InterPro" id="IPR008042">
    <property type="entry name" value="Retrotrans_Pao"/>
</dbReference>
<dbReference type="OrthoDB" id="8033604at2759"/>
<dbReference type="PANTHER" id="PTHR47331">
    <property type="entry name" value="PHD-TYPE DOMAIN-CONTAINING PROTEIN"/>
    <property type="match status" value="1"/>
</dbReference>
<dbReference type="AlphaFoldDB" id="A0A8J2PBC4"/>
<protein>
    <submittedName>
        <fullName evidence="1">Uncharacterized protein</fullName>
    </submittedName>
</protein>
<dbReference type="Pfam" id="PF03564">
    <property type="entry name" value="DUF1759"/>
    <property type="match status" value="1"/>
</dbReference>
<gene>
    <name evidence="1" type="ORF">AFUS01_LOCUS27025</name>
</gene>
<evidence type="ECO:0000313" key="1">
    <source>
        <dbReference type="EMBL" id="CAG7816402.1"/>
    </source>
</evidence>
<organism evidence="1 2">
    <name type="scientific">Allacma fusca</name>
    <dbReference type="NCBI Taxonomy" id="39272"/>
    <lineage>
        <taxon>Eukaryota</taxon>
        <taxon>Metazoa</taxon>
        <taxon>Ecdysozoa</taxon>
        <taxon>Arthropoda</taxon>
        <taxon>Hexapoda</taxon>
        <taxon>Collembola</taxon>
        <taxon>Symphypleona</taxon>
        <taxon>Sminthuridae</taxon>
        <taxon>Allacma</taxon>
    </lineage>
</organism>
<comment type="caution">
    <text evidence="1">The sequence shown here is derived from an EMBL/GenBank/DDBJ whole genome shotgun (WGS) entry which is preliminary data.</text>
</comment>
<accession>A0A8J2PBC4</accession>
<reference evidence="1" key="1">
    <citation type="submission" date="2021-06" db="EMBL/GenBank/DDBJ databases">
        <authorList>
            <person name="Hodson N. C."/>
            <person name="Mongue J. A."/>
            <person name="Jaron S. K."/>
        </authorList>
    </citation>
    <scope>NUCLEOTIDE SEQUENCE</scope>
</reference>
<dbReference type="Proteomes" id="UP000708208">
    <property type="component" value="Unassembled WGS sequence"/>
</dbReference>
<dbReference type="EMBL" id="CAJVCH010369568">
    <property type="protein sequence ID" value="CAG7816402.1"/>
    <property type="molecule type" value="Genomic_DNA"/>
</dbReference>
<keyword evidence="2" id="KW-1185">Reference proteome</keyword>
<sequence length="1010" mass="113784">MSNLKHVRGGPKGRLTILTNQVKAQDRTTVVRANIFTYSKTLEHLKISFDTNYTQLEAQCADEAEVAQLVTHSDPIFTELISLETLIGELEDMAALKAEEVRILAEARARAAHPPPTPPTQPVSIQQPKLPTLSLPTFTGKYEEWISFRDRFDQAVDKRINLSGAEKLQYLLISLGGSAKETVKNIPVEDANYKLAYDHRSANSLRDLVTITENSLSAIKSLGHNTDDWDPIVVAVVVRKLESATHLRFHQSLPNKETPALQTLIDILNKEAIDLASVVERTQPLPNHSRESQQQPSQAPRWKILFNPTCDICQQPHYNYRCPKLTGTPERDRKKVTEKAKLCTNCLKPGHFWKQCQGPKDHVTPFKPTAIVEIRASNGTLIKSRALLDNCLDETFIAESLVRRLGLKRETLKLPRAIEALQHTPVTNIKEVVEFDVISTYHQNVSMNVRAYVIKDIGGPYPKTEVNPASFSHIPSEGLADPTFNKPGKVEILFYTYFHYMVIRPGIFRGKEGIPIAQESTLGWLVEIGRATPADTTIYNALTCTLDTQPESFWKVEELSLSAMHTPEESRQFKIHIKRFHNTELRLQRNPDLRKQVSQAIADLITDGHLQRVSLHKINIPDNQCYYLPHHAAFKQSSSSTKSRIVFDASAKTSTTISLKDRLMTGPVLQEDLHSLLVRWRYWLVPLVADIRQMYLQIKVHPKHHDFLRLVGRESPSQHISIYSLSKVTFGTASAPYQAVRTLHQLAHDHPKDYPSAAEVLRRDFYVDDCLTGTNSSTEAIHLNQKLTSITNKVSFSLRKSATSCSTTLTAIPDDMRESSSLTLDKAETTKSLGLIWNPAADDFRFKISLNPSAPTTKRRILSAISKVFDPLGFLTPVTIRAKILMQKLWQCKIGWDVAPPKDILTAWNLYLEELSGLESIRIPRSVNQPQVTIYELHGFADASERAYGAVVYLRCHTESSFQVRLLTSKTRVAPLKSLTVPKLELSAAVLLAQLIAIPSHYHRPHPSMV</sequence>
<dbReference type="Pfam" id="PF05380">
    <property type="entry name" value="Peptidase_A17"/>
    <property type="match status" value="1"/>
</dbReference>
<proteinExistence type="predicted"/>
<name>A0A8J2PBC4_9HEXA</name>
<evidence type="ECO:0000313" key="2">
    <source>
        <dbReference type="Proteomes" id="UP000708208"/>
    </source>
</evidence>